<dbReference type="STRING" id="71451.RV07_GL000672"/>
<reference evidence="12 14" key="1">
    <citation type="submission" date="2013-02" db="EMBL/GenBank/DDBJ databases">
        <title>The Genome Sequence of Enterococcus malodoratus ATCC_43197.</title>
        <authorList>
            <consortium name="The Broad Institute Genome Sequencing Platform"/>
            <consortium name="The Broad Institute Genome Sequencing Center for Infectious Disease"/>
            <person name="Earl A.M."/>
            <person name="Gilmore M.S."/>
            <person name="Lebreton F."/>
            <person name="Walker B."/>
            <person name="Young S.K."/>
            <person name="Zeng Q."/>
            <person name="Gargeya S."/>
            <person name="Fitzgerald M."/>
            <person name="Haas B."/>
            <person name="Abouelleil A."/>
            <person name="Alvarado L."/>
            <person name="Arachchi H.M."/>
            <person name="Berlin A.M."/>
            <person name="Chapman S.B."/>
            <person name="Dewar J."/>
            <person name="Goldberg J."/>
            <person name="Griggs A."/>
            <person name="Gujja S."/>
            <person name="Hansen M."/>
            <person name="Howarth C."/>
            <person name="Imamovic A."/>
            <person name="Larimer J."/>
            <person name="McCowan C."/>
            <person name="Murphy C."/>
            <person name="Neiman D."/>
            <person name="Pearson M."/>
            <person name="Priest M."/>
            <person name="Roberts A."/>
            <person name="Saif S."/>
            <person name="Shea T."/>
            <person name="Sisk P."/>
            <person name="Sykes S."/>
            <person name="Wortman J."/>
            <person name="Nusbaum C."/>
            <person name="Birren B."/>
        </authorList>
    </citation>
    <scope>NUCLEOTIDE SEQUENCE [LARGE SCALE GENOMIC DNA]</scope>
    <source>
        <strain evidence="12 14">ATCC 43197</strain>
    </source>
</reference>
<comment type="subcellular location">
    <subcellularLocation>
        <location evidence="2">Membrane</location>
        <topology evidence="2">Multi-pass membrane protein</topology>
    </subcellularLocation>
</comment>
<dbReference type="Gene3D" id="1.10.287.130">
    <property type="match status" value="1"/>
</dbReference>
<dbReference type="Gene3D" id="3.30.565.10">
    <property type="entry name" value="Histidine kinase-like ATPase, C-terminal domain"/>
    <property type="match status" value="1"/>
</dbReference>
<keyword evidence="7" id="KW-0418">Kinase</keyword>
<keyword evidence="8" id="KW-1133">Transmembrane helix</keyword>
<dbReference type="InterPro" id="IPR003661">
    <property type="entry name" value="HisK_dim/P_dom"/>
</dbReference>
<dbReference type="PANTHER" id="PTHR45528">
    <property type="entry name" value="SENSOR HISTIDINE KINASE CPXA"/>
    <property type="match status" value="1"/>
</dbReference>
<keyword evidence="10" id="KW-0472">Membrane</keyword>
<keyword evidence="5" id="KW-0808">Transferase</keyword>
<evidence type="ECO:0000256" key="2">
    <source>
        <dbReference type="ARBA" id="ARBA00004141"/>
    </source>
</evidence>
<keyword evidence="15" id="KW-1185">Reference proteome</keyword>
<evidence type="ECO:0000259" key="11">
    <source>
        <dbReference type="PROSITE" id="PS50109"/>
    </source>
</evidence>
<evidence type="ECO:0000256" key="4">
    <source>
        <dbReference type="ARBA" id="ARBA00022553"/>
    </source>
</evidence>
<dbReference type="EMBL" id="AJAK01000007">
    <property type="protein sequence ID" value="EOH80672.1"/>
    <property type="molecule type" value="Genomic_DNA"/>
</dbReference>
<dbReference type="InterPro" id="IPR005467">
    <property type="entry name" value="His_kinase_dom"/>
</dbReference>
<dbReference type="GO" id="GO:0000155">
    <property type="term" value="F:phosphorelay sensor kinase activity"/>
    <property type="evidence" value="ECO:0007669"/>
    <property type="project" value="InterPro"/>
</dbReference>
<sequence length="301" mass="35267">MFLYALTILFFLVILILFLFQMRKQHEEELSNIEEVLDAVLKGDHPENATIYQEGQESKLIFKTLRIAEINQQYQETAKREKNRVQELMVDAAHQMRTPITSMVMFAELLQSDQLTASESQEFLARLSFDSNRLNWLVEEFLHMSKFETESMQLTIVNQKINETIQQAIHQNSEKEYQKKRFIVNENDYELPHDVKWTREAISNVLENALKYAYEDSKIELSIDRLISYTRISIKNRGKTISREELPNLFSKYYRGSQYRNTIEGFGIGLYLTKLICEAQGGYVLADSQSEVTTISLFLQN</sequence>
<dbReference type="EC" id="2.7.13.3" evidence="3"/>
<dbReference type="InterPro" id="IPR036097">
    <property type="entry name" value="HisK_dim/P_sf"/>
</dbReference>
<dbReference type="InterPro" id="IPR003594">
    <property type="entry name" value="HATPase_dom"/>
</dbReference>
<dbReference type="RefSeq" id="WP_010739592.1">
    <property type="nucleotide sequence ID" value="NZ_KB946249.1"/>
</dbReference>
<evidence type="ECO:0000256" key="5">
    <source>
        <dbReference type="ARBA" id="ARBA00022679"/>
    </source>
</evidence>
<name>R2P8N4_9ENTE</name>
<evidence type="ECO:0000313" key="14">
    <source>
        <dbReference type="Proteomes" id="UP000013783"/>
    </source>
</evidence>
<evidence type="ECO:0000256" key="1">
    <source>
        <dbReference type="ARBA" id="ARBA00000085"/>
    </source>
</evidence>
<keyword evidence="4" id="KW-0597">Phosphoprotein</keyword>
<dbReference type="GeneID" id="79788286"/>
<evidence type="ECO:0000256" key="7">
    <source>
        <dbReference type="ARBA" id="ARBA00022777"/>
    </source>
</evidence>
<dbReference type="Proteomes" id="UP000013783">
    <property type="component" value="Unassembled WGS sequence"/>
</dbReference>
<dbReference type="PATRIC" id="fig|1158601.3.peg.691"/>
<reference evidence="13 15" key="2">
    <citation type="submission" date="2013-03" db="EMBL/GenBank/DDBJ databases">
        <title>The Genome Sequence of Enterococcus malodoratus ATCC_43197 (PacBio/Illumina hybrid assembly).</title>
        <authorList>
            <consortium name="The Broad Institute Genomics Platform"/>
            <consortium name="The Broad Institute Genome Sequencing Center for Infectious Disease"/>
            <person name="Earl A."/>
            <person name="Russ C."/>
            <person name="Gilmore M."/>
            <person name="Surin D."/>
            <person name="Walker B."/>
            <person name="Young S."/>
            <person name="Zeng Q."/>
            <person name="Gargeya S."/>
            <person name="Fitzgerald M."/>
            <person name="Haas B."/>
            <person name="Abouelleil A."/>
            <person name="Allen A.W."/>
            <person name="Alvarado L."/>
            <person name="Arachchi H.M."/>
            <person name="Berlin A.M."/>
            <person name="Chapman S.B."/>
            <person name="Gainer-Dewar J."/>
            <person name="Goldberg J."/>
            <person name="Griggs A."/>
            <person name="Gujja S."/>
            <person name="Hansen M."/>
            <person name="Howarth C."/>
            <person name="Imamovic A."/>
            <person name="Ireland A."/>
            <person name="Larimer J."/>
            <person name="McCowan C."/>
            <person name="Murphy C."/>
            <person name="Pearson M."/>
            <person name="Poon T.W."/>
            <person name="Priest M."/>
            <person name="Roberts A."/>
            <person name="Saif S."/>
            <person name="Shea T."/>
            <person name="Sisk P."/>
            <person name="Sykes S."/>
            <person name="Wortman J."/>
            <person name="Nusbaum C."/>
            <person name="Birren B."/>
        </authorList>
    </citation>
    <scope>NUCLEOTIDE SEQUENCE [LARGE SCALE GENOMIC DNA]</scope>
    <source>
        <strain evidence="13 15">ATCC 43197</strain>
    </source>
</reference>
<dbReference type="eggNOG" id="COG2205">
    <property type="taxonomic scope" value="Bacteria"/>
</dbReference>
<dbReference type="Pfam" id="PF00512">
    <property type="entry name" value="HisKA"/>
    <property type="match status" value="1"/>
</dbReference>
<dbReference type="PROSITE" id="PS50109">
    <property type="entry name" value="HIS_KIN"/>
    <property type="match status" value="1"/>
</dbReference>
<dbReference type="OrthoDB" id="9773956at2"/>
<dbReference type="SUPFAM" id="SSF55874">
    <property type="entry name" value="ATPase domain of HSP90 chaperone/DNA topoisomerase II/histidine kinase"/>
    <property type="match status" value="1"/>
</dbReference>
<dbReference type="EMBL" id="ASWA01000002">
    <property type="protein sequence ID" value="EOT69181.1"/>
    <property type="molecule type" value="Genomic_DNA"/>
</dbReference>
<organism evidence="12 14">
    <name type="scientific">Enterococcus malodoratus ATCC 43197</name>
    <dbReference type="NCBI Taxonomy" id="1158601"/>
    <lineage>
        <taxon>Bacteria</taxon>
        <taxon>Bacillati</taxon>
        <taxon>Bacillota</taxon>
        <taxon>Bacilli</taxon>
        <taxon>Lactobacillales</taxon>
        <taxon>Enterococcaceae</taxon>
        <taxon>Enterococcus</taxon>
    </lineage>
</organism>
<dbReference type="CDD" id="cd00082">
    <property type="entry name" value="HisKA"/>
    <property type="match status" value="1"/>
</dbReference>
<evidence type="ECO:0000313" key="12">
    <source>
        <dbReference type="EMBL" id="EOH80672.1"/>
    </source>
</evidence>
<gene>
    <name evidence="13" type="ORF">I585_00642</name>
    <name evidence="12" type="ORF">UAI_00711</name>
</gene>
<dbReference type="InterPro" id="IPR036890">
    <property type="entry name" value="HATPase_C_sf"/>
</dbReference>
<comment type="catalytic activity">
    <reaction evidence="1">
        <text>ATP + protein L-histidine = ADP + protein N-phospho-L-histidine.</text>
        <dbReference type="EC" id="2.7.13.3"/>
    </reaction>
</comment>
<dbReference type="Pfam" id="PF02518">
    <property type="entry name" value="HATPase_c"/>
    <property type="match status" value="1"/>
</dbReference>
<dbReference type="SMART" id="SM00387">
    <property type="entry name" value="HATPase_c"/>
    <property type="match status" value="1"/>
</dbReference>
<comment type="caution">
    <text evidence="12">The sequence shown here is derived from an EMBL/GenBank/DDBJ whole genome shotgun (WGS) entry which is preliminary data.</text>
</comment>
<evidence type="ECO:0000256" key="6">
    <source>
        <dbReference type="ARBA" id="ARBA00022692"/>
    </source>
</evidence>
<keyword evidence="9" id="KW-0902">Two-component regulatory system</keyword>
<evidence type="ECO:0000313" key="15">
    <source>
        <dbReference type="Proteomes" id="UP000014148"/>
    </source>
</evidence>
<keyword evidence="6" id="KW-0812">Transmembrane</keyword>
<dbReference type="SMART" id="SM00388">
    <property type="entry name" value="HisKA"/>
    <property type="match status" value="1"/>
</dbReference>
<evidence type="ECO:0000256" key="9">
    <source>
        <dbReference type="ARBA" id="ARBA00023012"/>
    </source>
</evidence>
<dbReference type="PANTHER" id="PTHR45528:SF8">
    <property type="entry name" value="HISTIDINE KINASE"/>
    <property type="match status" value="1"/>
</dbReference>
<accession>R2P8N4</accession>
<dbReference type="InterPro" id="IPR050398">
    <property type="entry name" value="HssS/ArlS-like"/>
</dbReference>
<proteinExistence type="predicted"/>
<evidence type="ECO:0000313" key="13">
    <source>
        <dbReference type="EMBL" id="EOT69181.1"/>
    </source>
</evidence>
<evidence type="ECO:0000256" key="3">
    <source>
        <dbReference type="ARBA" id="ARBA00012438"/>
    </source>
</evidence>
<feature type="domain" description="Histidine kinase" evidence="11">
    <location>
        <begin position="91"/>
        <end position="301"/>
    </location>
</feature>
<evidence type="ECO:0000256" key="8">
    <source>
        <dbReference type="ARBA" id="ARBA00022989"/>
    </source>
</evidence>
<dbReference type="Proteomes" id="UP000014148">
    <property type="component" value="Unassembled WGS sequence"/>
</dbReference>
<evidence type="ECO:0000256" key="10">
    <source>
        <dbReference type="ARBA" id="ARBA00023136"/>
    </source>
</evidence>
<dbReference type="AlphaFoldDB" id="R2P8N4"/>
<protein>
    <recommendedName>
        <fullName evidence="3">histidine kinase</fullName>
        <ecNumber evidence="3">2.7.13.3</ecNumber>
    </recommendedName>
</protein>
<dbReference type="SUPFAM" id="SSF47384">
    <property type="entry name" value="Homodimeric domain of signal transducing histidine kinase"/>
    <property type="match status" value="1"/>
</dbReference>
<dbReference type="GO" id="GO:0005886">
    <property type="term" value="C:plasma membrane"/>
    <property type="evidence" value="ECO:0007669"/>
    <property type="project" value="TreeGrafter"/>
</dbReference>